<dbReference type="EMBL" id="SDGV01000007">
    <property type="protein sequence ID" value="THB61772.1"/>
    <property type="molecule type" value="Genomic_DNA"/>
</dbReference>
<evidence type="ECO:0000256" key="6">
    <source>
        <dbReference type="ARBA" id="ARBA00022840"/>
    </source>
</evidence>
<dbReference type="SUPFAM" id="SSF52540">
    <property type="entry name" value="P-loop containing nucleoside triphosphate hydrolases"/>
    <property type="match status" value="1"/>
</dbReference>
<evidence type="ECO:0000256" key="3">
    <source>
        <dbReference type="ARBA" id="ARBA00022475"/>
    </source>
</evidence>
<feature type="transmembrane region" description="Helical" evidence="9">
    <location>
        <begin position="52"/>
        <end position="72"/>
    </location>
</feature>
<dbReference type="InterPro" id="IPR027417">
    <property type="entry name" value="P-loop_NTPase"/>
</dbReference>
<dbReference type="PROSITE" id="PS50893">
    <property type="entry name" value="ABC_TRANSPORTER_2"/>
    <property type="match status" value="1"/>
</dbReference>
<gene>
    <name evidence="12" type="ORF">ESZ54_03090</name>
</gene>
<name>A0A4S3B4J4_9ENTE</name>
<evidence type="ECO:0000256" key="1">
    <source>
        <dbReference type="ARBA" id="ARBA00004651"/>
    </source>
</evidence>
<keyword evidence="5" id="KW-0547">Nucleotide-binding</keyword>
<keyword evidence="8 9" id="KW-0472">Membrane</keyword>
<proteinExistence type="predicted"/>
<keyword evidence="3" id="KW-1003">Cell membrane</keyword>
<evidence type="ECO:0000256" key="7">
    <source>
        <dbReference type="ARBA" id="ARBA00022989"/>
    </source>
</evidence>
<protein>
    <submittedName>
        <fullName evidence="12">ABC transporter ATP-binding protein</fullName>
    </submittedName>
</protein>
<keyword evidence="13" id="KW-1185">Reference proteome</keyword>
<dbReference type="GO" id="GO:0005524">
    <property type="term" value="F:ATP binding"/>
    <property type="evidence" value="ECO:0007669"/>
    <property type="project" value="UniProtKB-KW"/>
</dbReference>
<reference evidence="12 13" key="1">
    <citation type="submission" date="2019-01" db="EMBL/GenBank/DDBJ databases">
        <title>Vagococcus silagei sp. nov. isolated from brewer's grain.</title>
        <authorList>
            <person name="Guu J.-R."/>
        </authorList>
    </citation>
    <scope>NUCLEOTIDE SEQUENCE [LARGE SCALE GENOMIC DNA]</scope>
    <source>
        <strain evidence="12 13">2B-2</strain>
    </source>
</reference>
<feature type="domain" description="ABC transporter" evidence="10">
    <location>
        <begin position="330"/>
        <end position="565"/>
    </location>
</feature>
<dbReference type="Pfam" id="PF00664">
    <property type="entry name" value="ABC_membrane"/>
    <property type="match status" value="1"/>
</dbReference>
<keyword evidence="6 12" id="KW-0067">ATP-binding</keyword>
<dbReference type="OrthoDB" id="9770415at2"/>
<dbReference type="InterPro" id="IPR003593">
    <property type="entry name" value="AAA+_ATPase"/>
</dbReference>
<keyword evidence="4 9" id="KW-0812">Transmembrane</keyword>
<accession>A0A4S3B4J4</accession>
<dbReference type="GO" id="GO:0005886">
    <property type="term" value="C:plasma membrane"/>
    <property type="evidence" value="ECO:0007669"/>
    <property type="project" value="UniProtKB-SubCell"/>
</dbReference>
<evidence type="ECO:0000256" key="8">
    <source>
        <dbReference type="ARBA" id="ARBA00023136"/>
    </source>
</evidence>
<dbReference type="Gene3D" id="1.20.1560.10">
    <property type="entry name" value="ABC transporter type 1, transmembrane domain"/>
    <property type="match status" value="1"/>
</dbReference>
<feature type="transmembrane region" description="Helical" evidence="9">
    <location>
        <begin position="155"/>
        <end position="173"/>
    </location>
</feature>
<evidence type="ECO:0000313" key="13">
    <source>
        <dbReference type="Proteomes" id="UP000310506"/>
    </source>
</evidence>
<dbReference type="SMART" id="SM00382">
    <property type="entry name" value="AAA"/>
    <property type="match status" value="1"/>
</dbReference>
<feature type="transmembrane region" description="Helical" evidence="9">
    <location>
        <begin position="235"/>
        <end position="258"/>
    </location>
</feature>
<dbReference type="InterPro" id="IPR039421">
    <property type="entry name" value="Type_1_exporter"/>
</dbReference>
<dbReference type="PANTHER" id="PTHR43394">
    <property type="entry name" value="ATP-DEPENDENT PERMEASE MDL1, MITOCHONDRIAL"/>
    <property type="match status" value="1"/>
</dbReference>
<dbReference type="PROSITE" id="PS00211">
    <property type="entry name" value="ABC_TRANSPORTER_1"/>
    <property type="match status" value="1"/>
</dbReference>
<evidence type="ECO:0000313" key="12">
    <source>
        <dbReference type="EMBL" id="THB61772.1"/>
    </source>
</evidence>
<dbReference type="Pfam" id="PF00005">
    <property type="entry name" value="ABC_tran"/>
    <property type="match status" value="1"/>
</dbReference>
<feature type="transmembrane region" description="Helical" evidence="9">
    <location>
        <begin position="125"/>
        <end position="149"/>
    </location>
</feature>
<dbReference type="Gene3D" id="3.40.50.300">
    <property type="entry name" value="P-loop containing nucleotide triphosphate hydrolases"/>
    <property type="match status" value="1"/>
</dbReference>
<evidence type="ECO:0000256" key="5">
    <source>
        <dbReference type="ARBA" id="ARBA00022741"/>
    </source>
</evidence>
<dbReference type="RefSeq" id="WP_136136220.1">
    <property type="nucleotide sequence ID" value="NZ_SDGV01000007.1"/>
</dbReference>
<evidence type="ECO:0000256" key="4">
    <source>
        <dbReference type="ARBA" id="ARBA00022692"/>
    </source>
</evidence>
<evidence type="ECO:0000259" key="10">
    <source>
        <dbReference type="PROSITE" id="PS50893"/>
    </source>
</evidence>
<dbReference type="Proteomes" id="UP000310506">
    <property type="component" value="Unassembled WGS sequence"/>
</dbReference>
<comment type="subcellular location">
    <subcellularLocation>
        <location evidence="1">Cell membrane</location>
        <topology evidence="1">Multi-pass membrane protein</topology>
    </subcellularLocation>
</comment>
<evidence type="ECO:0000259" key="11">
    <source>
        <dbReference type="PROSITE" id="PS50929"/>
    </source>
</evidence>
<keyword evidence="7 9" id="KW-1133">Transmembrane helix</keyword>
<dbReference type="PROSITE" id="PS50929">
    <property type="entry name" value="ABC_TM1F"/>
    <property type="match status" value="1"/>
</dbReference>
<dbReference type="AlphaFoldDB" id="A0A4S3B4J4"/>
<dbReference type="InterPro" id="IPR011527">
    <property type="entry name" value="ABC1_TM_dom"/>
</dbReference>
<feature type="transmembrane region" description="Helical" evidence="9">
    <location>
        <begin position="20"/>
        <end position="40"/>
    </location>
</feature>
<dbReference type="GO" id="GO:0016887">
    <property type="term" value="F:ATP hydrolysis activity"/>
    <property type="evidence" value="ECO:0007669"/>
    <property type="project" value="InterPro"/>
</dbReference>
<feature type="domain" description="ABC transmembrane type-1" evidence="11">
    <location>
        <begin position="16"/>
        <end position="298"/>
    </location>
</feature>
<dbReference type="GO" id="GO:0015421">
    <property type="term" value="F:ABC-type oligopeptide transporter activity"/>
    <property type="evidence" value="ECO:0007669"/>
    <property type="project" value="TreeGrafter"/>
</dbReference>
<dbReference type="CDD" id="cd18548">
    <property type="entry name" value="ABC_6TM_Tm287_like"/>
    <property type="match status" value="1"/>
</dbReference>
<dbReference type="InterPro" id="IPR036640">
    <property type="entry name" value="ABC1_TM_sf"/>
</dbReference>
<dbReference type="InterPro" id="IPR017871">
    <property type="entry name" value="ABC_transporter-like_CS"/>
</dbReference>
<organism evidence="12 13">
    <name type="scientific">Vagococcus silagei</name>
    <dbReference type="NCBI Taxonomy" id="2508885"/>
    <lineage>
        <taxon>Bacteria</taxon>
        <taxon>Bacillati</taxon>
        <taxon>Bacillota</taxon>
        <taxon>Bacilli</taxon>
        <taxon>Lactobacillales</taxon>
        <taxon>Enterococcaceae</taxon>
        <taxon>Vagococcus</taxon>
    </lineage>
</organism>
<dbReference type="SUPFAM" id="SSF90123">
    <property type="entry name" value="ABC transporter transmembrane region"/>
    <property type="match status" value="1"/>
</dbReference>
<evidence type="ECO:0000256" key="2">
    <source>
        <dbReference type="ARBA" id="ARBA00022448"/>
    </source>
</evidence>
<evidence type="ECO:0000256" key="9">
    <source>
        <dbReference type="SAM" id="Phobius"/>
    </source>
</evidence>
<comment type="caution">
    <text evidence="12">The sequence shown here is derived from an EMBL/GenBank/DDBJ whole genome shotgun (WGS) entry which is preliminary data.</text>
</comment>
<dbReference type="FunFam" id="3.40.50.300:FF:000854">
    <property type="entry name" value="Multidrug ABC transporter ATP-binding protein"/>
    <property type="match status" value="1"/>
</dbReference>
<feature type="transmembrane region" description="Helical" evidence="9">
    <location>
        <begin position="278"/>
        <end position="296"/>
    </location>
</feature>
<keyword evidence="2" id="KW-0813">Transport</keyword>
<dbReference type="PANTHER" id="PTHR43394:SF1">
    <property type="entry name" value="ATP-BINDING CASSETTE SUB-FAMILY B MEMBER 10, MITOCHONDRIAL"/>
    <property type="match status" value="1"/>
</dbReference>
<sequence>MWSLLPYAKKYQKELILGPLFKLFEAILELILPLYMAQLLDQAISEKNSQLVWLLAGKMLLISCLGLFFVILCQYYASIASQGFGTELRNQLTRKINRLSYAQLDQSNENSLITRITNDTNQLQLALAMLIRLVIRAPFLCIGSIIMAYRIEPKVTLLFIAVLPIFIAAIYMISKITMPFFKKGQQLLDQLTHLVAENLSGIRVIRAFSKTPQQITRFDETSDDLANTSIKAANIAAILGPVTTFVINGAILFILYFSSFSINAGTLKQGEVIALINYMTQMLMALIVISNLVVIFSRAEVSAKRISEILDLPEETIADEKRMTQKIETIRFDNVAFQYPNTKKKTLAHLNFTIQEGEWLGITGPTGSGKSTLIPLLTNLYPVSDGQILFNNESSAYYSSHELLSKIAIVPQKNILFSGTLRENLQMMAPDASDEEIWNALDIAQCRSFVEELPDQLDALVQASGKNFSGGQRQRLTIARALVQPKEIIIFDDSFSALDYQTDFNLRQALRNKLQQATIIMISQRLSTIAEAEQILVLEQGKILAHGTHQTLLKESAFYLELAKMQGLEGGFDYEK</sequence>
<dbReference type="InterPro" id="IPR003439">
    <property type="entry name" value="ABC_transporter-like_ATP-bd"/>
</dbReference>